<dbReference type="OrthoDB" id="2017974at2759"/>
<evidence type="ECO:0000259" key="2">
    <source>
        <dbReference type="SMART" id="SM00670"/>
    </source>
</evidence>
<dbReference type="InterPro" id="IPR029060">
    <property type="entry name" value="PIN-like_dom_sf"/>
</dbReference>
<dbReference type="SUPFAM" id="SSF88723">
    <property type="entry name" value="PIN domain-like"/>
    <property type="match status" value="1"/>
</dbReference>
<dbReference type="GO" id="GO:0042162">
    <property type="term" value="F:telomeric DNA binding"/>
    <property type="evidence" value="ECO:0007669"/>
    <property type="project" value="TreeGrafter"/>
</dbReference>
<feature type="region of interest" description="Disordered" evidence="1">
    <location>
        <begin position="56"/>
        <end position="510"/>
    </location>
</feature>
<feature type="compositionally biased region" description="Low complexity" evidence="1">
    <location>
        <begin position="477"/>
        <end position="492"/>
    </location>
</feature>
<name>A0A9P6W7N6_RHOMI</name>
<dbReference type="GO" id="GO:0070034">
    <property type="term" value="F:telomerase RNA binding"/>
    <property type="evidence" value="ECO:0007669"/>
    <property type="project" value="TreeGrafter"/>
</dbReference>
<feature type="compositionally biased region" description="Basic and acidic residues" evidence="1">
    <location>
        <begin position="201"/>
        <end position="227"/>
    </location>
</feature>
<evidence type="ECO:0000313" key="3">
    <source>
        <dbReference type="EMBL" id="KAG0665141.1"/>
    </source>
</evidence>
<feature type="region of interest" description="Disordered" evidence="1">
    <location>
        <begin position="986"/>
        <end position="1063"/>
    </location>
</feature>
<feature type="compositionally biased region" description="Basic and acidic residues" evidence="1">
    <location>
        <begin position="460"/>
        <end position="470"/>
    </location>
</feature>
<comment type="caution">
    <text evidence="3">The sequence shown here is derived from an EMBL/GenBank/DDBJ whole genome shotgun (WGS) entry which is preliminary data.</text>
</comment>
<feature type="compositionally biased region" description="Gly residues" evidence="1">
    <location>
        <begin position="434"/>
        <end position="457"/>
    </location>
</feature>
<dbReference type="Proteomes" id="UP000777482">
    <property type="component" value="Unassembled WGS sequence"/>
</dbReference>
<feature type="compositionally biased region" description="Low complexity" evidence="1">
    <location>
        <begin position="72"/>
        <end position="93"/>
    </location>
</feature>
<protein>
    <recommendedName>
        <fullName evidence="2">PIN domain-containing protein</fullName>
    </recommendedName>
</protein>
<dbReference type="GO" id="GO:0004540">
    <property type="term" value="F:RNA nuclease activity"/>
    <property type="evidence" value="ECO:0007669"/>
    <property type="project" value="UniProtKB-ARBA"/>
</dbReference>
<dbReference type="InterPro" id="IPR045153">
    <property type="entry name" value="Est1/Ebs1-like"/>
</dbReference>
<keyword evidence="4" id="KW-1185">Reference proteome</keyword>
<feature type="region of interest" description="Disordered" evidence="1">
    <location>
        <begin position="757"/>
        <end position="801"/>
    </location>
</feature>
<dbReference type="SUPFAM" id="SSF48452">
    <property type="entry name" value="TPR-like"/>
    <property type="match status" value="1"/>
</dbReference>
<feature type="compositionally biased region" description="Basic residues" evidence="1">
    <location>
        <begin position="1007"/>
        <end position="1017"/>
    </location>
</feature>
<feature type="compositionally biased region" description="Basic and acidic residues" evidence="1">
    <location>
        <begin position="578"/>
        <end position="593"/>
    </location>
</feature>
<accession>A0A9P6W7N6</accession>
<dbReference type="EMBL" id="PUHQ01000010">
    <property type="protein sequence ID" value="KAG0665141.1"/>
    <property type="molecule type" value="Genomic_DNA"/>
</dbReference>
<dbReference type="Gene3D" id="1.25.40.10">
    <property type="entry name" value="Tetratricopeptide repeat domain"/>
    <property type="match status" value="1"/>
</dbReference>
<dbReference type="GO" id="GO:0005697">
    <property type="term" value="C:telomerase holoenzyme complex"/>
    <property type="evidence" value="ECO:0007669"/>
    <property type="project" value="TreeGrafter"/>
</dbReference>
<organism evidence="3 4">
    <name type="scientific">Rhodotorula mucilaginosa</name>
    <name type="common">Yeast</name>
    <name type="synonym">Rhodotorula rubra</name>
    <dbReference type="NCBI Taxonomy" id="5537"/>
    <lineage>
        <taxon>Eukaryota</taxon>
        <taxon>Fungi</taxon>
        <taxon>Dikarya</taxon>
        <taxon>Basidiomycota</taxon>
        <taxon>Pucciniomycotina</taxon>
        <taxon>Microbotryomycetes</taxon>
        <taxon>Sporidiobolales</taxon>
        <taxon>Sporidiobolaceae</taxon>
        <taxon>Rhodotorula</taxon>
    </lineage>
</organism>
<reference evidence="3 4" key="1">
    <citation type="submission" date="2020-11" db="EMBL/GenBank/DDBJ databases">
        <title>Kefir isolates.</title>
        <authorList>
            <person name="Marcisauskas S."/>
            <person name="Kim Y."/>
            <person name="Blasche S."/>
        </authorList>
    </citation>
    <scope>NUCLEOTIDE SEQUENCE [LARGE SCALE GENOMIC DNA]</scope>
    <source>
        <strain evidence="3 4">KR</strain>
    </source>
</reference>
<feature type="region of interest" description="Disordered" evidence="1">
    <location>
        <begin position="578"/>
        <end position="606"/>
    </location>
</feature>
<dbReference type="InterPro" id="IPR018834">
    <property type="entry name" value="DNA/RNA-bd_Est1-type"/>
</dbReference>
<feature type="compositionally biased region" description="Low complexity" evidence="1">
    <location>
        <begin position="150"/>
        <end position="194"/>
    </location>
</feature>
<feature type="compositionally biased region" description="Basic and acidic residues" evidence="1">
    <location>
        <begin position="334"/>
        <end position="349"/>
    </location>
</feature>
<feature type="region of interest" description="Disordered" evidence="1">
    <location>
        <begin position="529"/>
        <end position="559"/>
    </location>
</feature>
<gene>
    <name evidence="3" type="ORF">C6P46_000238</name>
</gene>
<dbReference type="PANTHER" id="PTHR15696">
    <property type="entry name" value="SMG-7 SUPPRESSOR WITH MORPHOLOGICAL EFFECT ON GENITALIA PROTEIN 7"/>
    <property type="match status" value="1"/>
</dbReference>
<feature type="compositionally biased region" description="Acidic residues" evidence="1">
    <location>
        <begin position="1351"/>
        <end position="1371"/>
    </location>
</feature>
<dbReference type="GO" id="GO:0000184">
    <property type="term" value="P:nuclear-transcribed mRNA catabolic process, nonsense-mediated decay"/>
    <property type="evidence" value="ECO:0007669"/>
    <property type="project" value="TreeGrafter"/>
</dbReference>
<dbReference type="InterPro" id="IPR002716">
    <property type="entry name" value="PIN_dom"/>
</dbReference>
<feature type="compositionally biased region" description="Basic and acidic residues" evidence="1">
    <location>
        <begin position="1018"/>
        <end position="1030"/>
    </location>
</feature>
<dbReference type="Pfam" id="PF10373">
    <property type="entry name" value="EST1_DNA_bind"/>
    <property type="match status" value="1"/>
</dbReference>
<dbReference type="InterPro" id="IPR011990">
    <property type="entry name" value="TPR-like_helical_dom_sf"/>
</dbReference>
<sequence length="1611" mass="174113">MHTARASYAVQHDYKGQYAALPNLATAEHAAPPPAGGALDGMSPAAALVDSWRNKHAVVPADDPPPAELDSYPRTGRKSSSSSSSLPHRTPSTRSRRPPPPPPPSAGAASSFEQSAYGYPDPNQHRYLPPPPPSQSPSHHHLPPPPPRHPAAQQQQQQQQQQQRGQAHPSHAYQQASRYSAPAPSRSQPAAGSSNRTSRQQHRDRDRDRDRDRERQHHVPYDADYDRQLASPGQPNLGAAAAASSSAAAPAAAASRGLFDPRGGGMPSSSSSASKRHTASGGGSSSSPRRSQTGEGRSSRTPRHGSSATSTVHPPPPLPLPERGNPIPRPSSRAGDDRRPPTTRSKREPVQLADLGRRAGTTTTTTHHRGGGGGIPTPYDAKDSRESLESLGTDFSGRTKSSGGGGGGGRRRRRADAADGVAEDEGVFDPSGAAVGGGGGGGGGAGTGMTAGGGGGKNRQLFDPRKDDPMRFAVARPSAGVSSASQQQQQQQAPPPPAYASTAGFTGPTFTLQTESVMNLASPSGTAAAAADDASSIRTGASGHHDAHPSSSKRPDHPILAELKKAYRGILELEKKLQDEHRQATKEAERAAEDTAAANGSEGVQIQGQGKKYDDEYWVKLAKAHKQLAEAHYSFLQMSLDPHIPAGLHSLPQRYNIPTRLWQVAFHQLLERMRHAVISTAVPPAGGTAEGTNVLDHLIEFIQFAYTHYSQLFEDPAVAVFRAAWIEQLGDLARYRMAVAGLASRVHAAQAVGAMTSPSLPGLDPLDDLEINVGDDVQNPPPPPQQQQQPQPQRRPADAASIGQAALNDWDLEEQETWREMAREWYALGLAENPGTGRLQHHLALLSKGDELRALYHYSKSLTTAHPYLSARESILPLFEEEHQARRTQSDVTQHELFVHLHGMLFTKISLDDFDECLERFLERLRQEGWALNKARDDTTTATTHLEDAPVFGDREWCMLGIINIAALLQYGTEDGVLRKLMTPETGDKAEASTSGAPMPSSSLSSSKRHASKHHGRHESNRAQPVDRSRSTPQALMVKRSDGDGSVASPSITDNLEDDGSELGIDADDVVKQLQPAGSTEPEDDPLLFKLAQRLAFSILSTVLEMPFFRNGANEVPNPYVTILCTFLGHVSHHPAAMRHLERSIPWDALATLFNRVSPPVEIRLETPNKLVGGKPLPEDHCLRGMEWAGRQLFGRGYWRERRSRSNAASPASNFGDAAVAPPIEGVEGTTVRVESEADALRFDLTTLRGAASPAGSGTIDDGDGQSAFHIAVTALSEGRWRRLAICAAWLVRNVPGFDYDVRAVDPRQRFQVSGALRQKLDRWRREDEEAREAERLSRLALEDRNIDAIVEDGTDGDESDEEDFEDENDSEEVKALKARRRQLKSIIRQARAATRAPRGQKGAASKAKFGSKAAAAAIPRVFPGYTVLVFDTNILLTSIALLSELVAAECWTIVIPLAVVTELDGIKRNSTPLGVAASEAIDYLEQAVRGYSRHLKIQTSRGNYLKDLSIRNEAIDFDGADPASSHDFARSLDDVILRAASWQKEHFSNRLALVNPRAIAEQRRVPSDTAPVVLVTFDRNLRLKASARGVEATDEKGLKKAIDAASFGNG</sequence>
<evidence type="ECO:0000313" key="4">
    <source>
        <dbReference type="Proteomes" id="UP000777482"/>
    </source>
</evidence>
<evidence type="ECO:0000256" key="1">
    <source>
        <dbReference type="SAM" id="MobiDB-lite"/>
    </source>
</evidence>
<feature type="compositionally biased region" description="Low complexity" evidence="1">
    <location>
        <begin position="239"/>
        <end position="255"/>
    </location>
</feature>
<dbReference type="CDD" id="cd09880">
    <property type="entry name" value="PIN_Smg5-6-like"/>
    <property type="match status" value="1"/>
</dbReference>
<dbReference type="SMART" id="SM00670">
    <property type="entry name" value="PINc"/>
    <property type="match status" value="1"/>
</dbReference>
<feature type="domain" description="PIN" evidence="2">
    <location>
        <begin position="1427"/>
        <end position="1584"/>
    </location>
</feature>
<feature type="compositionally biased region" description="Basic and acidic residues" evidence="1">
    <location>
        <begin position="543"/>
        <end position="559"/>
    </location>
</feature>
<feature type="compositionally biased region" description="Low complexity" evidence="1">
    <location>
        <begin position="993"/>
        <end position="1006"/>
    </location>
</feature>
<dbReference type="PANTHER" id="PTHR15696:SF0">
    <property type="entry name" value="TELOMERASE-BINDING PROTEIN EST1A"/>
    <property type="match status" value="1"/>
</dbReference>
<feature type="region of interest" description="Disordered" evidence="1">
    <location>
        <begin position="1351"/>
        <end position="1372"/>
    </location>
</feature>
<proteinExistence type="predicted"/>
<dbReference type="Pfam" id="PF13638">
    <property type="entry name" value="PIN_4"/>
    <property type="match status" value="1"/>
</dbReference>
<dbReference type="Gene3D" id="3.40.50.1010">
    <property type="entry name" value="5'-nuclease"/>
    <property type="match status" value="1"/>
</dbReference>